<comment type="similarity">
    <text evidence="1 3">Belongs to the short-chain dehydrogenases/reductases (SDR) family.</text>
</comment>
<gene>
    <name evidence="4" type="ORF">J2Z42_000469</name>
</gene>
<evidence type="ECO:0000256" key="3">
    <source>
        <dbReference type="RuleBase" id="RU000363"/>
    </source>
</evidence>
<organism evidence="4 5">
    <name type="scientific">Clostridium algifaecis</name>
    <dbReference type="NCBI Taxonomy" id="1472040"/>
    <lineage>
        <taxon>Bacteria</taxon>
        <taxon>Bacillati</taxon>
        <taxon>Bacillota</taxon>
        <taxon>Clostridia</taxon>
        <taxon>Eubacteriales</taxon>
        <taxon>Clostridiaceae</taxon>
        <taxon>Clostridium</taxon>
    </lineage>
</organism>
<keyword evidence="5" id="KW-1185">Reference proteome</keyword>
<dbReference type="Gene3D" id="3.40.50.720">
    <property type="entry name" value="NAD(P)-binding Rossmann-like Domain"/>
    <property type="match status" value="1"/>
</dbReference>
<dbReference type="Proteomes" id="UP001519307">
    <property type="component" value="Unassembled WGS sequence"/>
</dbReference>
<dbReference type="InterPro" id="IPR002347">
    <property type="entry name" value="SDR_fam"/>
</dbReference>
<evidence type="ECO:0000256" key="1">
    <source>
        <dbReference type="ARBA" id="ARBA00006484"/>
    </source>
</evidence>
<dbReference type="PIRSF" id="PIRSF000126">
    <property type="entry name" value="11-beta-HSD1"/>
    <property type="match status" value="1"/>
</dbReference>
<name>A0ABS4KP39_9CLOT</name>
<dbReference type="EMBL" id="JAGGLM010000001">
    <property type="protein sequence ID" value="MBP2031804.1"/>
    <property type="molecule type" value="Genomic_DNA"/>
</dbReference>
<dbReference type="InterPro" id="IPR036291">
    <property type="entry name" value="NAD(P)-bd_dom_sf"/>
</dbReference>
<dbReference type="PRINTS" id="PR00081">
    <property type="entry name" value="GDHRDH"/>
</dbReference>
<keyword evidence="2" id="KW-0560">Oxidoreductase</keyword>
<reference evidence="4 5" key="1">
    <citation type="submission" date="2021-03" db="EMBL/GenBank/DDBJ databases">
        <title>Genomic Encyclopedia of Type Strains, Phase IV (KMG-IV): sequencing the most valuable type-strain genomes for metagenomic binning, comparative biology and taxonomic classification.</title>
        <authorList>
            <person name="Goeker M."/>
        </authorList>
    </citation>
    <scope>NUCLEOTIDE SEQUENCE [LARGE SCALE GENOMIC DNA]</scope>
    <source>
        <strain evidence="4 5">DSM 28783</strain>
    </source>
</reference>
<comment type="caution">
    <text evidence="4">The sequence shown here is derived from an EMBL/GenBank/DDBJ whole genome shotgun (WGS) entry which is preliminary data.</text>
</comment>
<protein>
    <submittedName>
        <fullName evidence="4">Short-subunit dehydrogenase</fullName>
    </submittedName>
</protein>
<dbReference type="SUPFAM" id="SSF51735">
    <property type="entry name" value="NAD(P)-binding Rossmann-fold domains"/>
    <property type="match status" value="1"/>
</dbReference>
<dbReference type="RefSeq" id="WP_209700731.1">
    <property type="nucleotide sequence ID" value="NZ_JAGGLM010000001.1"/>
</dbReference>
<dbReference type="PANTHER" id="PTHR44196:SF2">
    <property type="entry name" value="SHORT-CHAIN DEHYDROGENASE-RELATED"/>
    <property type="match status" value="1"/>
</dbReference>
<sequence>MVLQDVKTALITGASSGIGLEIANVFAKKGFNLILISRSEDKLNNISSFLEKEYGVNIKIITKDLIQDNSAEEIYKEIKSSRINIDVLINNAGVGYSGLFHNIDIEKDIEVIKINIETLTRLTKLFSKDMIDRGGGKILNIASTGAYQPGPYISVYYAAKSYILSFSLAIRNELKDYGVDVCVLCPGATRTQFSKNAGKADIKKSMLPEEVAKAAFKGLERNKAVIIPGLFNKIAIVFSKLAPGYISAKIVRKIQESMVKNFRKSK</sequence>
<evidence type="ECO:0000313" key="5">
    <source>
        <dbReference type="Proteomes" id="UP001519307"/>
    </source>
</evidence>
<dbReference type="PRINTS" id="PR00080">
    <property type="entry name" value="SDRFAMILY"/>
</dbReference>
<proteinExistence type="inferred from homology"/>
<accession>A0ABS4KP39</accession>
<dbReference type="Pfam" id="PF00106">
    <property type="entry name" value="adh_short"/>
    <property type="match status" value="1"/>
</dbReference>
<evidence type="ECO:0000256" key="2">
    <source>
        <dbReference type="ARBA" id="ARBA00023002"/>
    </source>
</evidence>
<evidence type="ECO:0000313" key="4">
    <source>
        <dbReference type="EMBL" id="MBP2031804.1"/>
    </source>
</evidence>
<dbReference type="PANTHER" id="PTHR44196">
    <property type="entry name" value="DEHYDROGENASE/REDUCTASE SDR FAMILY MEMBER 7B"/>
    <property type="match status" value="1"/>
</dbReference>